<feature type="repeat" description="WD" evidence="3">
    <location>
        <begin position="1098"/>
        <end position="1139"/>
    </location>
</feature>
<dbReference type="GO" id="GO:0005634">
    <property type="term" value="C:nucleus"/>
    <property type="evidence" value="ECO:0007669"/>
    <property type="project" value="TreeGrafter"/>
</dbReference>
<dbReference type="STRING" id="436010.A0A165XGS7"/>
<feature type="repeat" description="WD" evidence="3">
    <location>
        <begin position="1055"/>
        <end position="1087"/>
    </location>
</feature>
<keyword evidence="2" id="KW-0677">Repeat</keyword>
<dbReference type="InterPro" id="IPR015943">
    <property type="entry name" value="WD40/YVTN_repeat-like_dom_sf"/>
</dbReference>
<dbReference type="Gene3D" id="2.130.10.10">
    <property type="entry name" value="YVTN repeat-like/Quinoprotein amine dehydrogenase"/>
    <property type="match status" value="6"/>
</dbReference>
<dbReference type="PRINTS" id="PR00320">
    <property type="entry name" value="GPROTEINBRPT"/>
</dbReference>
<dbReference type="Proteomes" id="UP000076532">
    <property type="component" value="Unassembled WGS sequence"/>
</dbReference>
<dbReference type="GO" id="GO:1990234">
    <property type="term" value="C:transferase complex"/>
    <property type="evidence" value="ECO:0007669"/>
    <property type="project" value="UniProtKB-ARBA"/>
</dbReference>
<feature type="repeat" description="WD" evidence="3">
    <location>
        <begin position="941"/>
        <end position="982"/>
    </location>
</feature>
<proteinExistence type="predicted"/>
<dbReference type="InterPro" id="IPR001680">
    <property type="entry name" value="WD40_rpt"/>
</dbReference>
<feature type="repeat" description="WD" evidence="3">
    <location>
        <begin position="770"/>
        <end position="804"/>
    </location>
</feature>
<evidence type="ECO:0000259" key="4">
    <source>
        <dbReference type="Pfam" id="PF24883"/>
    </source>
</evidence>
<name>A0A165XGS7_9AGAM</name>
<feature type="domain" description="Nephrocystin 3-like N-terminal" evidence="4">
    <location>
        <begin position="141"/>
        <end position="295"/>
    </location>
</feature>
<dbReference type="InterPro" id="IPR036322">
    <property type="entry name" value="WD40_repeat_dom_sf"/>
</dbReference>
<dbReference type="PANTHER" id="PTHR22847:SF637">
    <property type="entry name" value="WD REPEAT DOMAIN 5B"/>
    <property type="match status" value="1"/>
</dbReference>
<feature type="repeat" description="WD" evidence="3">
    <location>
        <begin position="727"/>
        <end position="768"/>
    </location>
</feature>
<dbReference type="OrthoDB" id="538223at2759"/>
<dbReference type="SUPFAM" id="SSF50978">
    <property type="entry name" value="WD40 repeat-like"/>
    <property type="match status" value="2"/>
</dbReference>
<gene>
    <name evidence="5" type="ORF">FIBSPDRAFT_1052353</name>
</gene>
<protein>
    <submittedName>
        <fullName evidence="5">WD40 repeat-like protein</fullName>
    </submittedName>
</protein>
<dbReference type="InterPro" id="IPR019775">
    <property type="entry name" value="WD40_repeat_CS"/>
</dbReference>
<dbReference type="InterPro" id="IPR020472">
    <property type="entry name" value="WD40_PAC1"/>
</dbReference>
<sequence length="1388" mass="149675">MSEGPVSKTSAKSKRKPRWLPKVLWPARSLPSIAAPQPLEVSDLRATLSSAVSLPISTPLTLEALPTPMEVFVTEGASDNAVVNNVYGDQNFVYEANATPPAPHALDLLRILDPIPMNAVSRPQCLEGTRESVLQSLSDSLTAPSAAAKVLWLHGMAGSGKSTIATTIAEHFHKCSQRGAFLFFDRNSPAQSGPDGVIRTLAHQLALSNDILRNAICDAIEGDPQIATTTITSQFNNLIMTPLHSCAPKITGPIVIVLDAFDECGDAQSRKALLHLLIKHLPTLPHQFRFLITGRPELDLNNAFCSQPRIIPVSLGASSWSGAADVLRYIEHEIDELYQARRGSDELPLDWPGKSKVQDIGARAADSFIWAATAIRFLDAADDVDERLQILLSQNTLTLGDLYATALRSAGNWDPREQSTAYCRKILGAVVVGRIALTDDMIIDILGLENAKSCRLVLRRLSCLLQWSEGLPIRTLHASFADYLTDASNCGDQPWFVDKAGDHVEFTTGCLRVMKQFLHLNICGLETSHLRNRDVPDLAKRIKGCIPRSLAYACRFWAEHVRLAGAIDPHALPFILEFFQALFLYWLEVLSLIGEARAALQAMLDIKLFGKCDIHVQALAQDGIKFTRAFMSVILESAPHIYVSALPFAPSTSIIRQQYSRIMGNTLHVPTSRRSDWPSCEQAIDAGIGGIVWSVAYSPEGDRVASGAGETIQVWNAHTGELVAGPFEGHKGFVNSIAFSPDGMCIASGSDDHTVRVWDARTGELIGPPLEGHTDGVNSVAFSPDGKHIASGSHDTTIRVWDVQGQLVAGTFKGHTDVVSSVAFSPNGQLIGSGSRDGTVCIWDAWTGNLVAGPFDGRGGDVNSVTFSPDGEHIASGSDNKCIRVWGVHSGALAAGPFKGHSSMITSVAFSPDGKHIASGSYDQTVRAWNAQTGKIVAGPFEGHSSFVNSVAYSPDGLHIVSGSFDSTIRIWDVRISELLAEPDELHMALGSQDNIVCGSQMWMSALTTAPHDGHADIVRSVAFSPDGKHIASGSEDKTICVWDAHTGKLVAGPFKGHTHWVNSIAFSPDGKHLASGGADRTVIVWDTYMGGLIAGPLEGHSDSVNSVAFSPDGECIASGSADRTVCIWDSRTGRIVAGPFEGHNDEVTSVAFSPDGGCIASGSGDQTIRIWDTRTGDLVVGLLEGHTDIVNSVAFSPDGLHIASGSDDDTIRVWDASTGNHVTGPLKGHTRLVRSVAFSPDGLHIVSGSWDTTVRVWDFRRSDMHTVSYPFTCSFLAVPFEGHTGTVRSVAFSPDGKHIVSGSDDKTIQIFDMRAGASSSSLQEFKTSSRLVNGWMQNSPTELLFWVPPAYRIGLWRPNSVVVIGRHTTRLDLTQFVHGRDWAQCHI</sequence>
<dbReference type="Pfam" id="PF00400">
    <property type="entry name" value="WD40"/>
    <property type="match status" value="14"/>
</dbReference>
<dbReference type="EMBL" id="KV417719">
    <property type="protein sequence ID" value="KZP08530.1"/>
    <property type="molecule type" value="Genomic_DNA"/>
</dbReference>
<dbReference type="SMART" id="SM00320">
    <property type="entry name" value="WD40"/>
    <property type="match status" value="14"/>
</dbReference>
<keyword evidence="1 3" id="KW-0853">WD repeat</keyword>
<feature type="repeat" description="WD" evidence="3">
    <location>
        <begin position="1141"/>
        <end position="1182"/>
    </location>
</feature>
<dbReference type="InterPro" id="IPR027417">
    <property type="entry name" value="P-loop_NTPase"/>
</dbReference>
<feature type="repeat" description="WD" evidence="3">
    <location>
        <begin position="812"/>
        <end position="853"/>
    </location>
</feature>
<dbReference type="PROSITE" id="PS50082">
    <property type="entry name" value="WD_REPEATS_2"/>
    <property type="match status" value="13"/>
</dbReference>
<feature type="repeat" description="WD" evidence="3">
    <location>
        <begin position="898"/>
        <end position="939"/>
    </location>
</feature>
<feature type="repeat" description="WD" evidence="3">
    <location>
        <begin position="1281"/>
        <end position="1322"/>
    </location>
</feature>
<evidence type="ECO:0000313" key="5">
    <source>
        <dbReference type="EMBL" id="KZP08530.1"/>
    </source>
</evidence>
<feature type="repeat" description="WD" evidence="3">
    <location>
        <begin position="855"/>
        <end position="896"/>
    </location>
</feature>
<dbReference type="PROSITE" id="PS00678">
    <property type="entry name" value="WD_REPEATS_1"/>
    <property type="match status" value="9"/>
</dbReference>
<keyword evidence="6" id="KW-1185">Reference proteome</keyword>
<evidence type="ECO:0000256" key="1">
    <source>
        <dbReference type="ARBA" id="ARBA00022574"/>
    </source>
</evidence>
<evidence type="ECO:0000256" key="3">
    <source>
        <dbReference type="PROSITE-ProRule" id="PRU00221"/>
    </source>
</evidence>
<reference evidence="5 6" key="1">
    <citation type="journal article" date="2016" name="Mol. Biol. Evol.">
        <title>Comparative Genomics of Early-Diverging Mushroom-Forming Fungi Provides Insights into the Origins of Lignocellulose Decay Capabilities.</title>
        <authorList>
            <person name="Nagy L.G."/>
            <person name="Riley R."/>
            <person name="Tritt A."/>
            <person name="Adam C."/>
            <person name="Daum C."/>
            <person name="Floudas D."/>
            <person name="Sun H."/>
            <person name="Yadav J.S."/>
            <person name="Pangilinan J."/>
            <person name="Larsson K.H."/>
            <person name="Matsuura K."/>
            <person name="Barry K."/>
            <person name="Labutti K."/>
            <person name="Kuo R."/>
            <person name="Ohm R.A."/>
            <person name="Bhattacharya S.S."/>
            <person name="Shirouzu T."/>
            <person name="Yoshinaga Y."/>
            <person name="Martin F.M."/>
            <person name="Grigoriev I.V."/>
            <person name="Hibbett D.S."/>
        </authorList>
    </citation>
    <scope>NUCLEOTIDE SEQUENCE [LARGE SCALE GENOMIC DNA]</scope>
    <source>
        <strain evidence="5 6">CBS 109695</strain>
    </source>
</reference>
<feature type="repeat" description="WD" evidence="3">
    <location>
        <begin position="1012"/>
        <end position="1053"/>
    </location>
</feature>
<dbReference type="PROSITE" id="PS50294">
    <property type="entry name" value="WD_REPEATS_REGION"/>
    <property type="match status" value="13"/>
</dbReference>
<accession>A0A165XGS7</accession>
<evidence type="ECO:0000313" key="6">
    <source>
        <dbReference type="Proteomes" id="UP000076532"/>
    </source>
</evidence>
<dbReference type="InterPro" id="IPR056884">
    <property type="entry name" value="NPHP3-like_N"/>
</dbReference>
<organism evidence="5 6">
    <name type="scientific">Athelia psychrophila</name>
    <dbReference type="NCBI Taxonomy" id="1759441"/>
    <lineage>
        <taxon>Eukaryota</taxon>
        <taxon>Fungi</taxon>
        <taxon>Dikarya</taxon>
        <taxon>Basidiomycota</taxon>
        <taxon>Agaricomycotina</taxon>
        <taxon>Agaricomycetes</taxon>
        <taxon>Agaricomycetidae</taxon>
        <taxon>Atheliales</taxon>
        <taxon>Atheliaceae</taxon>
        <taxon>Athelia</taxon>
    </lineage>
</organism>
<dbReference type="CDD" id="cd00200">
    <property type="entry name" value="WD40"/>
    <property type="match status" value="3"/>
</dbReference>
<evidence type="ECO:0000256" key="2">
    <source>
        <dbReference type="ARBA" id="ARBA00022737"/>
    </source>
</evidence>
<dbReference type="Pfam" id="PF24883">
    <property type="entry name" value="NPHP3_N"/>
    <property type="match status" value="1"/>
</dbReference>
<feature type="repeat" description="WD" evidence="3">
    <location>
        <begin position="1227"/>
        <end position="1268"/>
    </location>
</feature>
<dbReference type="SUPFAM" id="SSF52540">
    <property type="entry name" value="P-loop containing nucleoside triphosphate hydrolases"/>
    <property type="match status" value="1"/>
</dbReference>
<dbReference type="Gene3D" id="3.40.50.300">
    <property type="entry name" value="P-loop containing nucleotide triphosphate hydrolases"/>
    <property type="match status" value="1"/>
</dbReference>
<dbReference type="PANTHER" id="PTHR22847">
    <property type="entry name" value="WD40 REPEAT PROTEIN"/>
    <property type="match status" value="1"/>
</dbReference>
<feature type="repeat" description="WD" evidence="3">
    <location>
        <begin position="1184"/>
        <end position="1225"/>
    </location>
</feature>